<dbReference type="PANTHER" id="PTHR45706">
    <property type="entry name" value="TYROSINE-PROTEIN PHOSPHATASE"/>
    <property type="match status" value="1"/>
</dbReference>
<dbReference type="PROSITE" id="PS50055">
    <property type="entry name" value="TYR_PHOSPHATASE_PTP"/>
    <property type="match status" value="1"/>
</dbReference>
<feature type="domain" description="FERM" evidence="9">
    <location>
        <begin position="43"/>
        <end position="335"/>
    </location>
</feature>
<evidence type="ECO:0000256" key="1">
    <source>
        <dbReference type="ARBA" id="ARBA00004245"/>
    </source>
</evidence>
<dbReference type="InterPro" id="IPR000299">
    <property type="entry name" value="FERM_domain"/>
</dbReference>
<reference evidence="12" key="1">
    <citation type="submission" date="2021-02" db="EMBL/GenBank/DDBJ databases">
        <authorList>
            <person name="Nowell W R."/>
        </authorList>
    </citation>
    <scope>NUCLEOTIDE SEQUENCE</scope>
</reference>
<dbReference type="InterPro" id="IPR019748">
    <property type="entry name" value="FERM_central"/>
</dbReference>
<dbReference type="InterPro" id="IPR016130">
    <property type="entry name" value="Tyr_Pase_AS"/>
</dbReference>
<dbReference type="Gene3D" id="1.20.80.10">
    <property type="match status" value="1"/>
</dbReference>
<dbReference type="SUPFAM" id="SSF52799">
    <property type="entry name" value="(Phosphotyrosine protein) phosphatases II"/>
    <property type="match status" value="1"/>
</dbReference>
<dbReference type="GO" id="GO:0004725">
    <property type="term" value="F:protein tyrosine phosphatase activity"/>
    <property type="evidence" value="ECO:0007669"/>
    <property type="project" value="InterPro"/>
</dbReference>
<dbReference type="EMBL" id="CAJNYV010003468">
    <property type="protein sequence ID" value="CAF3577880.1"/>
    <property type="molecule type" value="Genomic_DNA"/>
</dbReference>
<feature type="region of interest" description="Disordered" evidence="6">
    <location>
        <begin position="362"/>
        <end position="395"/>
    </location>
</feature>
<dbReference type="PROSITE" id="PS00383">
    <property type="entry name" value="TYR_PHOSPHATASE_1"/>
    <property type="match status" value="1"/>
</dbReference>
<evidence type="ECO:0000256" key="2">
    <source>
        <dbReference type="ARBA" id="ARBA00009649"/>
    </source>
</evidence>
<dbReference type="InterPro" id="IPR014352">
    <property type="entry name" value="FERM/acyl-CoA-bd_prot_sf"/>
</dbReference>
<dbReference type="EMBL" id="CAJNYD010000044">
    <property type="protein sequence ID" value="CAF3192560.1"/>
    <property type="molecule type" value="Genomic_DNA"/>
</dbReference>
<dbReference type="Proteomes" id="UP000663825">
    <property type="component" value="Unassembled WGS sequence"/>
</dbReference>
<dbReference type="SMART" id="SM00404">
    <property type="entry name" value="PTPc_motif"/>
    <property type="match status" value="1"/>
</dbReference>
<dbReference type="Gene3D" id="3.90.190.10">
    <property type="entry name" value="Protein tyrosine phosphatase superfamily"/>
    <property type="match status" value="1"/>
</dbReference>
<protein>
    <submittedName>
        <fullName evidence="12">Uncharacterized protein</fullName>
    </submittedName>
</protein>
<evidence type="ECO:0000256" key="4">
    <source>
        <dbReference type="ARBA" id="ARBA00022801"/>
    </source>
</evidence>
<dbReference type="PANTHER" id="PTHR45706:SF1">
    <property type="entry name" value="PEZ, ISOFORM A"/>
    <property type="match status" value="1"/>
</dbReference>
<dbReference type="PRINTS" id="PR00700">
    <property type="entry name" value="PRTYPHPHTASE"/>
</dbReference>
<evidence type="ECO:0000259" key="9">
    <source>
        <dbReference type="PROSITE" id="PS50057"/>
    </source>
</evidence>
<keyword evidence="5" id="KW-0206">Cytoskeleton</keyword>
<dbReference type="AlphaFoldDB" id="A0A817T0D7"/>
<evidence type="ECO:0000259" key="7">
    <source>
        <dbReference type="PROSITE" id="PS50055"/>
    </source>
</evidence>
<evidence type="ECO:0000313" key="12">
    <source>
        <dbReference type="EMBL" id="CAF3309160.1"/>
    </source>
</evidence>
<dbReference type="InterPro" id="IPR003595">
    <property type="entry name" value="Tyr_Pase_cat"/>
</dbReference>
<evidence type="ECO:0000313" key="10">
    <source>
        <dbReference type="EMBL" id="CAF2996817.1"/>
    </source>
</evidence>
<dbReference type="Proteomes" id="UP000663872">
    <property type="component" value="Unassembled WGS sequence"/>
</dbReference>
<evidence type="ECO:0000256" key="5">
    <source>
        <dbReference type="ARBA" id="ARBA00023212"/>
    </source>
</evidence>
<dbReference type="PROSITE" id="PS50056">
    <property type="entry name" value="TYR_PHOSPHATASE_2"/>
    <property type="match status" value="1"/>
</dbReference>
<dbReference type="Pfam" id="PF00102">
    <property type="entry name" value="Y_phosphatase"/>
    <property type="match status" value="1"/>
</dbReference>
<dbReference type="InterPro" id="IPR035963">
    <property type="entry name" value="FERM_2"/>
</dbReference>
<keyword evidence="4" id="KW-0378">Hydrolase</keyword>
<name>A0A817T0D7_9BILA</name>
<dbReference type="OrthoDB" id="5854685at2759"/>
<evidence type="ECO:0000313" key="13">
    <source>
        <dbReference type="EMBL" id="CAF3577880.1"/>
    </source>
</evidence>
<gene>
    <name evidence="12" type="ORF">GRG538_LOCUS1329</name>
    <name evidence="13" type="ORF">KIK155_LOCUS19790</name>
    <name evidence="11" type="ORF">LUA448_LOCUS1682</name>
    <name evidence="10" type="ORF">TIS948_LOCUS1255</name>
</gene>
<sequence length="864" mass="99074">MPSIFGKSHLYRYDIQGGAKSHYLVFVHLPCLQTHLKHLYQLSLLPFNDYEQQTIECLMNHNSLTRDCINYLLQRLHIRDGAISNCFALSYYNKSNNQSYWLDPNISMRQQVPKSELKPNLTFTMLLYPPVPYAITDEKARLILYQQIFCNFISSMYTISGSLVETLSAYFLRACFDNKFNADKNHDVLQLIIAAVGISEEKSDIVKDRIFELYRNLNGIDIRSAQNQFVHQISQLNTYGMIHLEIKNALNETICLGLSHTGIHCRSLLRNEFKLEACWHNITSIVSNKQRQITVTIKNDNINTHMQIYYTDSTNYNRYCLRLLHVFLNHFSKYVPSEIENIPKLETFPIKKPCLVHGASVPDLRSDGESSSNDRSPPSASSSARSSNHSSNLWTGSLPNLTVQLSTRQQTNEIFKKKNDPYATFSDNLNHIDEQETISPVEEKEVTLRHSLPVPYKSQSPMYKKFSHRSLLMSTARIGLSCSLATFDKISVSPSMVNASKIPSSINLSPCFSCECLDRGDKDSILQSSSNLSTLTTNNRLLLNSRTYLSSTSVPLEIDTISVDDDDDAPTDIWKISCSYENLLNSITDFESKLSNNIVYDEFDSIPVSRINGSIQDGRLSDNTHRNRYADVIPYDDTRVRLIPTKDNLHGYINASHVKIRVENTIYSYIAAESPLPLTVHDFWRMISGSNIHVIVMLIGNDPQLCANYFPKHKNEKCRTDEFEIELISEQNRQDFHIRYLRMKVLNGQRTRTIVHLQYVAWDEAQLPLDATSFIDFINVANSFRRHYGETNPCLVHCTAGIGRTGIFILTHVMIQCITFNKKVSVASVLKVMREHRMSLVDRTYSYVFVYRCLIDYLKSSRLI</sequence>
<evidence type="ECO:0000313" key="11">
    <source>
        <dbReference type="EMBL" id="CAF3192560.1"/>
    </source>
</evidence>
<dbReference type="SMART" id="SM00194">
    <property type="entry name" value="PTPc"/>
    <property type="match status" value="1"/>
</dbReference>
<evidence type="ECO:0000313" key="14">
    <source>
        <dbReference type="Proteomes" id="UP000663872"/>
    </source>
</evidence>
<keyword evidence="3" id="KW-0963">Cytoplasm</keyword>
<dbReference type="GO" id="GO:0005856">
    <property type="term" value="C:cytoskeleton"/>
    <property type="evidence" value="ECO:0007669"/>
    <property type="project" value="UniProtKB-SubCell"/>
</dbReference>
<dbReference type="InterPro" id="IPR029021">
    <property type="entry name" value="Prot-tyrosine_phosphatase-like"/>
</dbReference>
<dbReference type="SUPFAM" id="SSF47031">
    <property type="entry name" value="Second domain of FERM"/>
    <property type="match status" value="1"/>
</dbReference>
<feature type="domain" description="Tyrosine-protein phosphatase" evidence="7">
    <location>
        <begin position="599"/>
        <end position="857"/>
    </location>
</feature>
<dbReference type="EMBL" id="CAJNXB010000036">
    <property type="protein sequence ID" value="CAF2996817.1"/>
    <property type="molecule type" value="Genomic_DNA"/>
</dbReference>
<accession>A0A817T0D7</accession>
<dbReference type="Proteomes" id="UP000663833">
    <property type="component" value="Unassembled WGS sequence"/>
</dbReference>
<comment type="similarity">
    <text evidence="2">Belongs to the protein-tyrosine phosphatase family. Non-receptor class subfamily.</text>
</comment>
<comment type="caution">
    <text evidence="12">The sequence shown here is derived from an EMBL/GenBank/DDBJ whole genome shotgun (WGS) entry which is preliminary data.</text>
</comment>
<dbReference type="InterPro" id="IPR019749">
    <property type="entry name" value="Band_41_domain"/>
</dbReference>
<evidence type="ECO:0000259" key="8">
    <source>
        <dbReference type="PROSITE" id="PS50056"/>
    </source>
</evidence>
<dbReference type="Proteomes" id="UP000663865">
    <property type="component" value="Unassembled WGS sequence"/>
</dbReference>
<evidence type="ECO:0000256" key="3">
    <source>
        <dbReference type="ARBA" id="ARBA00022490"/>
    </source>
</evidence>
<dbReference type="EMBL" id="CAJNYT010000035">
    <property type="protein sequence ID" value="CAF3309160.1"/>
    <property type="molecule type" value="Genomic_DNA"/>
</dbReference>
<dbReference type="PROSITE" id="PS50057">
    <property type="entry name" value="FERM_3"/>
    <property type="match status" value="1"/>
</dbReference>
<proteinExistence type="inferred from homology"/>
<feature type="compositionally biased region" description="Low complexity" evidence="6">
    <location>
        <begin position="370"/>
        <end position="391"/>
    </location>
</feature>
<organism evidence="12 14">
    <name type="scientific">Rotaria socialis</name>
    <dbReference type="NCBI Taxonomy" id="392032"/>
    <lineage>
        <taxon>Eukaryota</taxon>
        <taxon>Metazoa</taxon>
        <taxon>Spiralia</taxon>
        <taxon>Gnathifera</taxon>
        <taxon>Rotifera</taxon>
        <taxon>Eurotatoria</taxon>
        <taxon>Bdelloidea</taxon>
        <taxon>Philodinida</taxon>
        <taxon>Philodinidae</taxon>
        <taxon>Rotaria</taxon>
    </lineage>
</organism>
<dbReference type="Pfam" id="PF00373">
    <property type="entry name" value="FERM_M"/>
    <property type="match status" value="1"/>
</dbReference>
<comment type="subcellular location">
    <subcellularLocation>
        <location evidence="1">Cytoplasm</location>
        <location evidence="1">Cytoskeleton</location>
    </subcellularLocation>
</comment>
<dbReference type="InterPro" id="IPR000242">
    <property type="entry name" value="PTP_cat"/>
</dbReference>
<dbReference type="SMART" id="SM00295">
    <property type="entry name" value="B41"/>
    <property type="match status" value="1"/>
</dbReference>
<dbReference type="InterPro" id="IPR000387">
    <property type="entry name" value="Tyr_Pase_dom"/>
</dbReference>
<evidence type="ECO:0000256" key="6">
    <source>
        <dbReference type="SAM" id="MobiDB-lite"/>
    </source>
</evidence>
<feature type="domain" description="Tyrosine specific protein phosphatases" evidence="8">
    <location>
        <begin position="775"/>
        <end position="848"/>
    </location>
</feature>